<feature type="signal peptide" evidence="1">
    <location>
        <begin position="1"/>
        <end position="20"/>
    </location>
</feature>
<evidence type="ECO:0000256" key="1">
    <source>
        <dbReference type="SAM" id="SignalP"/>
    </source>
</evidence>
<protein>
    <submittedName>
        <fullName evidence="2">Uncharacterized protein</fullName>
    </submittedName>
</protein>
<feature type="chain" id="PRO_5028272668" evidence="1">
    <location>
        <begin position="21"/>
        <end position="114"/>
    </location>
</feature>
<comment type="caution">
    <text evidence="2">The sequence shown here is derived from an EMBL/GenBank/DDBJ whole genome shotgun (WGS) entry which is preliminary data.</text>
</comment>
<name>A0A7C5NA52_9GAMM</name>
<dbReference type="Proteomes" id="UP000886100">
    <property type="component" value="Unassembled WGS sequence"/>
</dbReference>
<evidence type="ECO:0000313" key="2">
    <source>
        <dbReference type="EMBL" id="HHH13507.1"/>
    </source>
</evidence>
<sequence length="114" mass="12713">MKWAKAIFLGLLLPVLPVAAGSSNPGQDALVEMGRLNGVALACRYYEQTRRIKQALIDNLPKRRELGQLFDDRTNESFMAFVNSGEPCPSPAEFEASVERAIRWIEQAFEGQSL</sequence>
<keyword evidence="1" id="KW-0732">Signal</keyword>
<reference evidence="2" key="1">
    <citation type="journal article" date="2020" name="mSystems">
        <title>Genome- and Community-Level Interaction Insights into Carbon Utilization and Element Cycling Functions of Hydrothermarchaeota in Hydrothermal Sediment.</title>
        <authorList>
            <person name="Zhou Z."/>
            <person name="Liu Y."/>
            <person name="Xu W."/>
            <person name="Pan J."/>
            <person name="Luo Z.H."/>
            <person name="Li M."/>
        </authorList>
    </citation>
    <scope>NUCLEOTIDE SEQUENCE [LARGE SCALE GENOMIC DNA]</scope>
    <source>
        <strain evidence="2">HyVt-535</strain>
    </source>
</reference>
<dbReference type="AlphaFoldDB" id="A0A7C5NA52"/>
<dbReference type="EMBL" id="DROM01000282">
    <property type="protein sequence ID" value="HHH13507.1"/>
    <property type="molecule type" value="Genomic_DNA"/>
</dbReference>
<accession>A0A7C5NA52</accession>
<proteinExistence type="predicted"/>
<organism evidence="2">
    <name type="scientific">Thiolapillus brandeum</name>
    <dbReference type="NCBI Taxonomy" id="1076588"/>
    <lineage>
        <taxon>Bacteria</taxon>
        <taxon>Pseudomonadati</taxon>
        <taxon>Pseudomonadota</taxon>
        <taxon>Gammaproteobacteria</taxon>
        <taxon>Chromatiales</taxon>
        <taxon>Sedimenticolaceae</taxon>
        <taxon>Thiolapillus</taxon>
    </lineage>
</organism>
<gene>
    <name evidence="2" type="ORF">ENJ98_04660</name>
</gene>